<evidence type="ECO:0000313" key="2">
    <source>
        <dbReference type="Proteomes" id="UP000326678"/>
    </source>
</evidence>
<name>A0A5P8W4L1_9NOSO</name>
<proteinExistence type="predicted"/>
<accession>A0A5P8W4L1</accession>
<keyword evidence="2" id="KW-1185">Reference proteome</keyword>
<evidence type="ECO:0000313" key="1">
    <source>
        <dbReference type="EMBL" id="QFS47574.1"/>
    </source>
</evidence>
<protein>
    <submittedName>
        <fullName evidence="1">Uncharacterized protein</fullName>
    </submittedName>
</protein>
<sequence>MLIGKYSAGFCREIVILIPPLVPKAKVFNLNYGNSIEFMLFIISHNLIQEASLRGDRCYCVTLVLGNGDLSWENLLVLAQSISHNS</sequence>
<organism evidence="1 2">
    <name type="scientific">Nostoc sphaeroides CCNUC1</name>
    <dbReference type="NCBI Taxonomy" id="2653204"/>
    <lineage>
        <taxon>Bacteria</taxon>
        <taxon>Bacillati</taxon>
        <taxon>Cyanobacteriota</taxon>
        <taxon>Cyanophyceae</taxon>
        <taxon>Nostocales</taxon>
        <taxon>Nostocaceae</taxon>
        <taxon>Nostoc</taxon>
    </lineage>
</organism>
<dbReference type="AlphaFoldDB" id="A0A5P8W4L1"/>
<reference evidence="1 2" key="1">
    <citation type="submission" date="2019-10" db="EMBL/GenBank/DDBJ databases">
        <title>Genomic and transcriptomic insights into the perfect genentic adaptation of a filamentous nitrogen-fixing cyanobacterium to rice fields.</title>
        <authorList>
            <person name="Chen Z."/>
        </authorList>
    </citation>
    <scope>NUCLEOTIDE SEQUENCE [LARGE SCALE GENOMIC DNA]</scope>
    <source>
        <strain evidence="1">CCNUC1</strain>
    </source>
</reference>
<dbReference type="Proteomes" id="UP000326678">
    <property type="component" value="Chromosome Gxm1"/>
</dbReference>
<dbReference type="KEGG" id="nsh:GXM_05066"/>
<dbReference type="EMBL" id="CP045226">
    <property type="protein sequence ID" value="QFS47574.1"/>
    <property type="molecule type" value="Genomic_DNA"/>
</dbReference>
<gene>
    <name evidence="1" type="ORF">GXM_05066</name>
</gene>